<sequence>MLHHNFRLRAMLFASVVAFGLVSCSDDDEPTPPVQQNLRTKIDYAKVTPTTPYKSLFIDAKGDTTADLKSGTDRYRMFQALNYYLGSAVRDSATLDASVMKNMFANSGNPFKDIKAGAVQVNGNDLNASGVQLRNVTASSRSLAEADANRAALEGYFNEMAEASKSVKTKASKGVAGKLGNYLVTSNGIEMAQIIQKGLIGALQLDYISNVLLDKGLDADNTTLVSGKKYTALEHNWDEAFGLLTPNPILLEGATGAEKGPKATEQFLASYLWEYNRDNYAKIHTAFLKGRVAIVNNDKTELKTQATLIRTEMEKAIASAALGYLGKWKTGKDDAARAHAMGEGLGFIYSLRYCTLNGADPNFSDGILLGLIGPASPNGFWDLTNDKINAASDAIKAKFKIQ</sequence>
<protein>
    <submittedName>
        <fullName evidence="1">DUF4856 domain-containing protein</fullName>
    </submittedName>
</protein>
<dbReference type="RefSeq" id="WP_353720788.1">
    <property type="nucleotide sequence ID" value="NZ_CP159289.1"/>
</dbReference>
<dbReference type="InterPro" id="IPR032331">
    <property type="entry name" value="DUF4856"/>
</dbReference>
<dbReference type="AlphaFoldDB" id="A0AAU8FMP6"/>
<proteinExistence type="predicted"/>
<gene>
    <name evidence="1" type="ORF">ABV298_03405</name>
</gene>
<evidence type="ECO:0000313" key="1">
    <source>
        <dbReference type="EMBL" id="XCH25488.1"/>
    </source>
</evidence>
<dbReference type="PROSITE" id="PS51257">
    <property type="entry name" value="PROKAR_LIPOPROTEIN"/>
    <property type="match status" value="1"/>
</dbReference>
<reference evidence="1" key="1">
    <citation type="submission" date="2024-06" db="EMBL/GenBank/DDBJ databases">
        <title>Sequencing and assembly of the genome of Dyadobacter sp. strain 676, a symbiont of Cyamopsis tetragonoloba.</title>
        <authorList>
            <person name="Guro P."/>
            <person name="Sazanova A."/>
            <person name="Kuznetsova I."/>
            <person name="Belimov A."/>
            <person name="Safronova V."/>
        </authorList>
    </citation>
    <scope>NUCLEOTIDE SEQUENCE</scope>
    <source>
        <strain evidence="1">676</strain>
    </source>
</reference>
<accession>A0AAU8FMP6</accession>
<dbReference type="Pfam" id="PF16148">
    <property type="entry name" value="DUF4856"/>
    <property type="match status" value="1"/>
</dbReference>
<name>A0AAU8FMP6_9BACT</name>
<dbReference type="EMBL" id="CP159289">
    <property type="protein sequence ID" value="XCH25488.1"/>
    <property type="molecule type" value="Genomic_DNA"/>
</dbReference>
<organism evidence="1">
    <name type="scientific">Dyadobacter sp. 676</name>
    <dbReference type="NCBI Taxonomy" id="3088362"/>
    <lineage>
        <taxon>Bacteria</taxon>
        <taxon>Pseudomonadati</taxon>
        <taxon>Bacteroidota</taxon>
        <taxon>Cytophagia</taxon>
        <taxon>Cytophagales</taxon>
        <taxon>Spirosomataceae</taxon>
        <taxon>Dyadobacter</taxon>
    </lineage>
</organism>